<proteinExistence type="predicted"/>
<protein>
    <submittedName>
        <fullName evidence="1">DUF2625 domain-containing protein</fullName>
    </submittedName>
</protein>
<dbReference type="Proteomes" id="UP001240697">
    <property type="component" value="Chromosome"/>
</dbReference>
<name>A0ABY8SNZ0_9BURK</name>
<dbReference type="RefSeq" id="WP_283485767.1">
    <property type="nucleotide sequence ID" value="NZ_CP125947.1"/>
</dbReference>
<dbReference type="InterPro" id="IPR021239">
    <property type="entry name" value="DUF2625"/>
</dbReference>
<keyword evidence="2" id="KW-1185">Reference proteome</keyword>
<organism evidence="1 2">
    <name type="scientific">Comamonas resistens</name>
    <dbReference type="NCBI Taxonomy" id="3046670"/>
    <lineage>
        <taxon>Bacteria</taxon>
        <taxon>Pseudomonadati</taxon>
        <taxon>Pseudomonadota</taxon>
        <taxon>Betaproteobacteria</taxon>
        <taxon>Burkholderiales</taxon>
        <taxon>Comamonadaceae</taxon>
        <taxon>Comamonas</taxon>
    </lineage>
</organism>
<evidence type="ECO:0000313" key="1">
    <source>
        <dbReference type="EMBL" id="WHS64653.1"/>
    </source>
</evidence>
<gene>
    <name evidence="1" type="ORF">QMY55_19490</name>
</gene>
<dbReference type="NCBIfam" id="NF008498">
    <property type="entry name" value="PRK11408.1-5"/>
    <property type="match status" value="1"/>
</dbReference>
<accession>A0ABY8SNZ0</accession>
<dbReference type="Pfam" id="PF10946">
    <property type="entry name" value="DUF2625"/>
    <property type="match status" value="1"/>
</dbReference>
<dbReference type="EMBL" id="CP125947">
    <property type="protein sequence ID" value="WHS64653.1"/>
    <property type="molecule type" value="Genomic_DNA"/>
</dbReference>
<evidence type="ECO:0000313" key="2">
    <source>
        <dbReference type="Proteomes" id="UP001240697"/>
    </source>
</evidence>
<sequence length="212" mass="23406">MRSLQELISTTEPAMPMVRQWLAQAQRPAELLPPSAQADEVLQGLQVTTRSPMGAIAHETGGVLIDHGWLRILGSGHERLPRNLRNWNQGRAEGFLLVADDAVGGFFAINGGGLGADPGALYYLAPDTAQWEALEIGYSDFVQWALSERLTDFYADLRWQGWEQDVLALPPDQGLGFYPFLWTSQGSVATSDRRPLPMSEIYAFNTQFGQGD</sequence>
<reference evidence="1 2" key="1">
    <citation type="submission" date="2023-05" db="EMBL/GenBank/DDBJ databases">
        <authorList>
            <person name="Yin Y."/>
            <person name="Lu Z."/>
        </authorList>
    </citation>
    <scope>NUCLEOTIDE SEQUENCE [LARGE SCALE GENOMIC DNA]</scope>
    <source>
        <strain evidence="1 2">ZM22</strain>
    </source>
</reference>